<reference evidence="2 4" key="2">
    <citation type="submission" date="2020-08" db="EMBL/GenBank/DDBJ databases">
        <title>Sequencing the genomes of 1000 actinobacteria strains.</title>
        <authorList>
            <person name="Klenk H.-P."/>
        </authorList>
    </citation>
    <scope>NUCLEOTIDE SEQUENCE [LARGE SCALE GENOMIC DNA]</scope>
    <source>
        <strain evidence="2 4">DSM 9581</strain>
    </source>
</reference>
<comment type="caution">
    <text evidence="1">The sequence shown here is derived from an EMBL/GenBank/DDBJ whole genome shotgun (WGS) entry which is preliminary data.</text>
</comment>
<name>A0A511FDQ7_9CELL</name>
<reference evidence="1 3" key="1">
    <citation type="submission" date="2019-07" db="EMBL/GenBank/DDBJ databases">
        <title>Whole genome shotgun sequence of Cellulomonas hominis NBRC 16055.</title>
        <authorList>
            <person name="Hosoyama A."/>
            <person name="Uohara A."/>
            <person name="Ohji S."/>
            <person name="Ichikawa N."/>
        </authorList>
    </citation>
    <scope>NUCLEOTIDE SEQUENCE [LARGE SCALE GENOMIC DNA]</scope>
    <source>
        <strain evidence="1 3">NBRC 16055</strain>
    </source>
</reference>
<accession>A0A511FDQ7</accession>
<protein>
    <submittedName>
        <fullName evidence="1">Uncharacterized protein</fullName>
    </submittedName>
</protein>
<dbReference type="EMBL" id="BJVQ01000037">
    <property type="protein sequence ID" value="GEL47385.1"/>
    <property type="molecule type" value="Genomic_DNA"/>
</dbReference>
<organism evidence="1 3">
    <name type="scientific">Cellulomonas hominis</name>
    <dbReference type="NCBI Taxonomy" id="156981"/>
    <lineage>
        <taxon>Bacteria</taxon>
        <taxon>Bacillati</taxon>
        <taxon>Actinomycetota</taxon>
        <taxon>Actinomycetes</taxon>
        <taxon>Micrococcales</taxon>
        <taxon>Cellulomonadaceae</taxon>
        <taxon>Cellulomonas</taxon>
    </lineage>
</organism>
<dbReference type="AlphaFoldDB" id="A0A511FDQ7"/>
<dbReference type="OrthoDB" id="5195718at2"/>
<dbReference type="Proteomes" id="UP000564629">
    <property type="component" value="Unassembled WGS sequence"/>
</dbReference>
<evidence type="ECO:0000313" key="1">
    <source>
        <dbReference type="EMBL" id="GEL47385.1"/>
    </source>
</evidence>
<keyword evidence="3" id="KW-1185">Reference proteome</keyword>
<sequence>MDRDDPPAEAWLTADPASEWWPALPSRVSPASDDDGMDLRQRVPGGMSRVRAAVPLLNARPVPSGVHHDVDHPIPVTVTLRWETGDEQLDTEAVEWWGAGDAAVVRVRMMDLRVMTGAVWLPAADVRRR</sequence>
<dbReference type="EMBL" id="JACHDN010000001">
    <property type="protein sequence ID" value="MBB5472468.1"/>
    <property type="molecule type" value="Genomic_DNA"/>
</dbReference>
<dbReference type="Proteomes" id="UP000321723">
    <property type="component" value="Unassembled WGS sequence"/>
</dbReference>
<evidence type="ECO:0000313" key="4">
    <source>
        <dbReference type="Proteomes" id="UP000564629"/>
    </source>
</evidence>
<gene>
    <name evidence="1" type="ORF">CHO01_25010</name>
    <name evidence="2" type="ORF">HNR08_001204</name>
</gene>
<evidence type="ECO:0000313" key="3">
    <source>
        <dbReference type="Proteomes" id="UP000321723"/>
    </source>
</evidence>
<dbReference type="RefSeq" id="WP_146838450.1">
    <property type="nucleotide sequence ID" value="NZ_BJVQ01000037.1"/>
</dbReference>
<proteinExistence type="predicted"/>
<evidence type="ECO:0000313" key="2">
    <source>
        <dbReference type="EMBL" id="MBB5472468.1"/>
    </source>
</evidence>